<feature type="transmembrane region" description="Helical" evidence="1">
    <location>
        <begin position="321"/>
        <end position="346"/>
    </location>
</feature>
<evidence type="ECO:0000313" key="3">
    <source>
        <dbReference type="EMBL" id="OGD84024.1"/>
    </source>
</evidence>
<feature type="transmembrane region" description="Helical" evidence="1">
    <location>
        <begin position="279"/>
        <end position="301"/>
    </location>
</feature>
<feature type="transmembrane region" description="Helical" evidence="1">
    <location>
        <begin position="106"/>
        <end position="122"/>
    </location>
</feature>
<keyword evidence="1" id="KW-0472">Membrane</keyword>
<proteinExistence type="predicted"/>
<dbReference type="AlphaFoldDB" id="A0A1F5FWV8"/>
<feature type="signal peptide" evidence="2">
    <location>
        <begin position="1"/>
        <end position="23"/>
    </location>
</feature>
<dbReference type="Proteomes" id="UP000179237">
    <property type="component" value="Unassembled WGS sequence"/>
</dbReference>
<organism evidence="3 4">
    <name type="scientific">Candidatus Collierbacteria bacterium RIFOXYD1_FULL_40_9</name>
    <dbReference type="NCBI Taxonomy" id="1817731"/>
    <lineage>
        <taxon>Bacteria</taxon>
        <taxon>Candidatus Collieribacteriota</taxon>
    </lineage>
</organism>
<dbReference type="EMBL" id="MFAQ01000004">
    <property type="protein sequence ID" value="OGD84024.1"/>
    <property type="molecule type" value="Genomic_DNA"/>
</dbReference>
<keyword evidence="1" id="KW-0812">Transmembrane</keyword>
<dbReference type="Pfam" id="PF07907">
    <property type="entry name" value="YibE_F"/>
    <property type="match status" value="1"/>
</dbReference>
<dbReference type="PANTHER" id="PTHR41771">
    <property type="entry name" value="MEMBRANE PROTEIN-RELATED"/>
    <property type="match status" value="1"/>
</dbReference>
<keyword evidence="1" id="KW-1133">Transmembrane helix</keyword>
<feature type="transmembrane region" description="Helical" evidence="1">
    <location>
        <begin position="181"/>
        <end position="203"/>
    </location>
</feature>
<evidence type="ECO:0008006" key="5">
    <source>
        <dbReference type="Google" id="ProtNLM"/>
    </source>
</evidence>
<dbReference type="PANTHER" id="PTHR41771:SF1">
    <property type="entry name" value="MEMBRANE PROTEIN"/>
    <property type="match status" value="1"/>
</dbReference>
<keyword evidence="2" id="KW-0732">Signal</keyword>
<protein>
    <recommendedName>
        <fullName evidence="5">YibE/F family protein</fullName>
    </recommendedName>
</protein>
<gene>
    <name evidence="3" type="ORF">A2572_00665</name>
</gene>
<accession>A0A1F5FWV8</accession>
<reference evidence="3 4" key="1">
    <citation type="journal article" date="2016" name="Nat. Commun.">
        <title>Thousands of microbial genomes shed light on interconnected biogeochemical processes in an aquifer system.</title>
        <authorList>
            <person name="Anantharaman K."/>
            <person name="Brown C.T."/>
            <person name="Hug L.A."/>
            <person name="Sharon I."/>
            <person name="Castelle C.J."/>
            <person name="Probst A.J."/>
            <person name="Thomas B.C."/>
            <person name="Singh A."/>
            <person name="Wilkins M.J."/>
            <person name="Karaoz U."/>
            <person name="Brodie E.L."/>
            <person name="Williams K.H."/>
            <person name="Hubbard S.S."/>
            <person name="Banfield J.F."/>
        </authorList>
    </citation>
    <scope>NUCLEOTIDE SEQUENCE [LARGE SCALE GENOMIC DNA]</scope>
</reference>
<sequence length="364" mass="40509">MKSFIANLFLSLLILLLPGQIIASESAFPATIVNIQNSTTATDSNKTQWLELKIQQTNQNLFIRNEQSPYFKFTEYKIGEELMISFNEETNDYQIADYYRQKPINLLFWFFVVTVIGVGKLYGFTSILGMFLSLAVIIKIILPQIYSGTNPILVIIIASIFLIPTTFYLSHGVNIKTNLAIVGTFISAIITGVLAYSFTHLAHITGYANEEASFLDIAKSGQLNIQSLLIAGIIIGSIGILDDVSVSQVSVVNEIAKANPKFGFLELFKRSMSVGRDHVSSMVNTLFLVYTGAAMPLMLLFLDNSVSFTQIINTEMVAEEIVRTLVASIGLILAVPITTFMAANYYSKYKNKVLYKQDNSHHHH</sequence>
<evidence type="ECO:0000256" key="1">
    <source>
        <dbReference type="SAM" id="Phobius"/>
    </source>
</evidence>
<evidence type="ECO:0000313" key="4">
    <source>
        <dbReference type="Proteomes" id="UP000179237"/>
    </source>
</evidence>
<dbReference type="InterPro" id="IPR012507">
    <property type="entry name" value="YibE_F"/>
</dbReference>
<comment type="caution">
    <text evidence="3">The sequence shown here is derived from an EMBL/GenBank/DDBJ whole genome shotgun (WGS) entry which is preliminary data.</text>
</comment>
<feature type="chain" id="PRO_5009518647" description="YibE/F family protein" evidence="2">
    <location>
        <begin position="24"/>
        <end position="364"/>
    </location>
</feature>
<evidence type="ECO:0000256" key="2">
    <source>
        <dbReference type="SAM" id="SignalP"/>
    </source>
</evidence>
<name>A0A1F5FWV8_9BACT</name>
<feature type="transmembrane region" description="Helical" evidence="1">
    <location>
        <begin position="152"/>
        <end position="169"/>
    </location>
</feature>